<dbReference type="AlphaFoldDB" id="A0A9Q3F6M5"/>
<evidence type="ECO:0000313" key="3">
    <source>
        <dbReference type="Proteomes" id="UP000765509"/>
    </source>
</evidence>
<organism evidence="2 3">
    <name type="scientific">Austropuccinia psidii MF-1</name>
    <dbReference type="NCBI Taxonomy" id="1389203"/>
    <lineage>
        <taxon>Eukaryota</taxon>
        <taxon>Fungi</taxon>
        <taxon>Dikarya</taxon>
        <taxon>Basidiomycota</taxon>
        <taxon>Pucciniomycotina</taxon>
        <taxon>Pucciniomycetes</taxon>
        <taxon>Pucciniales</taxon>
        <taxon>Sphaerophragmiaceae</taxon>
        <taxon>Austropuccinia</taxon>
    </lineage>
</organism>
<dbReference type="Proteomes" id="UP000765509">
    <property type="component" value="Unassembled WGS sequence"/>
</dbReference>
<reference evidence="2" key="1">
    <citation type="submission" date="2021-03" db="EMBL/GenBank/DDBJ databases">
        <title>Draft genome sequence of rust myrtle Austropuccinia psidii MF-1, a brazilian biotype.</title>
        <authorList>
            <person name="Quecine M.C."/>
            <person name="Pachon D.M.R."/>
            <person name="Bonatelli M.L."/>
            <person name="Correr F.H."/>
            <person name="Franceschini L.M."/>
            <person name="Leite T.F."/>
            <person name="Margarido G.R.A."/>
            <person name="Almeida C.A."/>
            <person name="Ferrarezi J.A."/>
            <person name="Labate C.A."/>
        </authorList>
    </citation>
    <scope>NUCLEOTIDE SEQUENCE</scope>
    <source>
        <strain evidence="2">MF-1</strain>
    </source>
</reference>
<dbReference type="EMBL" id="AVOT02036566">
    <property type="protein sequence ID" value="MBW0531092.1"/>
    <property type="molecule type" value="Genomic_DNA"/>
</dbReference>
<name>A0A9Q3F6M5_9BASI</name>
<evidence type="ECO:0000313" key="2">
    <source>
        <dbReference type="EMBL" id="MBW0531092.1"/>
    </source>
</evidence>
<feature type="compositionally biased region" description="Acidic residues" evidence="1">
    <location>
        <begin position="8"/>
        <end position="26"/>
    </location>
</feature>
<comment type="caution">
    <text evidence="2">The sequence shown here is derived from an EMBL/GenBank/DDBJ whole genome shotgun (WGS) entry which is preliminary data.</text>
</comment>
<protein>
    <submittedName>
        <fullName evidence="2">Uncharacterized protein</fullName>
    </submittedName>
</protein>
<feature type="non-terminal residue" evidence="2">
    <location>
        <position position="1"/>
    </location>
</feature>
<keyword evidence="3" id="KW-1185">Reference proteome</keyword>
<sequence>PGSRLGEAEDEEVEKSVEEEESEETEVAAALVGTPRASEAPNIALSNQRLVSQAENVFLKMMEQISQLIGDLTQAAAPRDI</sequence>
<accession>A0A9Q3F6M5</accession>
<gene>
    <name evidence="2" type="ORF">O181_070807</name>
</gene>
<proteinExistence type="predicted"/>
<evidence type="ECO:0000256" key="1">
    <source>
        <dbReference type="SAM" id="MobiDB-lite"/>
    </source>
</evidence>
<feature type="region of interest" description="Disordered" evidence="1">
    <location>
        <begin position="1"/>
        <end position="34"/>
    </location>
</feature>